<accession>A0ACC0TYC3</accession>
<protein>
    <submittedName>
        <fullName evidence="1">Uncharacterized protein</fullName>
    </submittedName>
</protein>
<dbReference type="Proteomes" id="UP001207468">
    <property type="component" value="Unassembled WGS sequence"/>
</dbReference>
<proteinExistence type="predicted"/>
<organism evidence="1 2">
    <name type="scientific">Russula earlei</name>
    <dbReference type="NCBI Taxonomy" id="71964"/>
    <lineage>
        <taxon>Eukaryota</taxon>
        <taxon>Fungi</taxon>
        <taxon>Dikarya</taxon>
        <taxon>Basidiomycota</taxon>
        <taxon>Agaricomycotina</taxon>
        <taxon>Agaricomycetes</taxon>
        <taxon>Russulales</taxon>
        <taxon>Russulaceae</taxon>
        <taxon>Russula</taxon>
    </lineage>
</organism>
<dbReference type="EMBL" id="JAGFNK010000351">
    <property type="protein sequence ID" value="KAI9452029.1"/>
    <property type="molecule type" value="Genomic_DNA"/>
</dbReference>
<reference evidence="1" key="1">
    <citation type="submission" date="2021-03" db="EMBL/GenBank/DDBJ databases">
        <title>Evolutionary priming and transition to the ectomycorrhizal habit in an iconic lineage of mushroom-forming fungi: is preadaptation a requirement?</title>
        <authorList>
            <consortium name="DOE Joint Genome Institute"/>
            <person name="Looney B.P."/>
            <person name="Miyauchi S."/>
            <person name="Morin E."/>
            <person name="Drula E."/>
            <person name="Courty P.E."/>
            <person name="Chicoki N."/>
            <person name="Fauchery L."/>
            <person name="Kohler A."/>
            <person name="Kuo A."/>
            <person name="LaButti K."/>
            <person name="Pangilinan J."/>
            <person name="Lipzen A."/>
            <person name="Riley R."/>
            <person name="Andreopoulos W."/>
            <person name="He G."/>
            <person name="Johnson J."/>
            <person name="Barry K.W."/>
            <person name="Grigoriev I.V."/>
            <person name="Nagy L."/>
            <person name="Hibbett D."/>
            <person name="Henrissat B."/>
            <person name="Matheny P.B."/>
            <person name="Labbe J."/>
            <person name="Martin A.F."/>
        </authorList>
    </citation>
    <scope>NUCLEOTIDE SEQUENCE</scope>
    <source>
        <strain evidence="1">BPL698</strain>
    </source>
</reference>
<evidence type="ECO:0000313" key="2">
    <source>
        <dbReference type="Proteomes" id="UP001207468"/>
    </source>
</evidence>
<evidence type="ECO:0000313" key="1">
    <source>
        <dbReference type="EMBL" id="KAI9452029.1"/>
    </source>
</evidence>
<gene>
    <name evidence="1" type="ORF">F5148DRAFT_1370476</name>
</gene>
<keyword evidence="2" id="KW-1185">Reference proteome</keyword>
<comment type="caution">
    <text evidence="1">The sequence shown here is derived from an EMBL/GenBank/DDBJ whole genome shotgun (WGS) entry which is preliminary data.</text>
</comment>
<name>A0ACC0TYC3_9AGAM</name>
<sequence>MWLRDLLPEQVPDARVLLYGYNANLVKDASRSRIKEHARLFIRSLKGLEGIQKRRIIFVCHSLGGLVLKQALIFIRNESEYLVLRDVALGAIFLGTPHRGSPHADMARILVNITRISFHANAKQLLSEITKDSDGLMDLAHSFKELRSELKFASFCEQLPMKLSGPFSTIDLGLVVDQWSATLADESPIPVNRDHVTIAKYANASDDVYQLVVSEVNDMAEGVVTSASSKTQKKSTPTQPKVTTNDMAIVPSASSKTQDKSTPTQPKVTTEERDTSSDQSNMYPGSHKSSSRMPTPSSIHVVSETPREVDSADLRTSNTPSLRPQPEPIHYAYRIQFSIVDETGQDFHVIDRAGWVTSDAWEVTSHTDLKLKMEGSGTSGSLLFSSSKSSESFSVAAGIHDYMPWCDILVDVPANAVSQLITDSYYESRSERRRAISKEDQKTSALGTIVCLTISNLSWGGERSATVLICNSG</sequence>